<sequence length="78" mass="8922">MTISTRKKLEAALNHLKKCNGDCMNCKYCNTHFNSNNNNIYFAPACSYGILGDYFNPVSDSFKELRSKTIEAIEYELN</sequence>
<proteinExistence type="predicted"/>
<organism evidence="1">
    <name type="scientific">Siphoviridae sp. ctgaY24</name>
    <dbReference type="NCBI Taxonomy" id="2827911"/>
    <lineage>
        <taxon>Viruses</taxon>
        <taxon>Duplodnaviria</taxon>
        <taxon>Heunggongvirae</taxon>
        <taxon>Uroviricota</taxon>
        <taxon>Caudoviricetes</taxon>
    </lineage>
</organism>
<accession>A0A8S5SAD4</accession>
<evidence type="ECO:0000313" key="1">
    <source>
        <dbReference type="EMBL" id="DAF48020.1"/>
    </source>
</evidence>
<protein>
    <submittedName>
        <fullName evidence="1">Uncharacterized protein</fullName>
    </submittedName>
</protein>
<dbReference type="EMBL" id="BK032562">
    <property type="protein sequence ID" value="DAF48020.1"/>
    <property type="molecule type" value="Genomic_DNA"/>
</dbReference>
<reference evidence="1" key="1">
    <citation type="journal article" date="2021" name="Proc. Natl. Acad. Sci. U.S.A.">
        <title>A Catalog of Tens of Thousands of Viruses from Human Metagenomes Reveals Hidden Associations with Chronic Diseases.</title>
        <authorList>
            <person name="Tisza M.J."/>
            <person name="Buck C.B."/>
        </authorList>
    </citation>
    <scope>NUCLEOTIDE SEQUENCE</scope>
    <source>
        <strain evidence="1">CtgaY24</strain>
    </source>
</reference>
<name>A0A8S5SAD4_9CAUD</name>